<dbReference type="AlphaFoldDB" id="A0A1W1DPF6"/>
<reference evidence="1" key="1">
    <citation type="submission" date="2016-10" db="EMBL/GenBank/DDBJ databases">
        <authorList>
            <person name="de Groot N.N."/>
        </authorList>
    </citation>
    <scope>NUCLEOTIDE SEQUENCE</scope>
</reference>
<proteinExistence type="predicted"/>
<evidence type="ECO:0000313" key="1">
    <source>
        <dbReference type="EMBL" id="SFV83587.1"/>
    </source>
</evidence>
<organism evidence="1">
    <name type="scientific">hydrothermal vent metagenome</name>
    <dbReference type="NCBI Taxonomy" id="652676"/>
    <lineage>
        <taxon>unclassified sequences</taxon>
        <taxon>metagenomes</taxon>
        <taxon>ecological metagenomes</taxon>
    </lineage>
</organism>
<gene>
    <name evidence="1" type="ORF">MNB_SUP05-7-535</name>
</gene>
<evidence type="ECO:0008006" key="2">
    <source>
        <dbReference type="Google" id="ProtNLM"/>
    </source>
</evidence>
<dbReference type="EMBL" id="FPHW01000042">
    <property type="protein sequence ID" value="SFV83587.1"/>
    <property type="molecule type" value="Genomic_DNA"/>
</dbReference>
<accession>A0A1W1DPF6</accession>
<sequence>MKLLLLILFLPLSIFAGEMSFTVSPAIVKFETVQGSVKAFDLSFFNQSDNKLNVKVKVMDITLDEHGVPIISKASTRPNQWAKFVKLSKRKFVVKSAEFEKIHVTLNTPRGRLGGGYFAVVFNATARASRGVNKKAQNVMSISGQLPSLFIGEISRTGKLKVKVSKSGINKAPYTKDHPFKLRYLIKNTGTTHMNLTGDVLLRYKKKVIARLKLESGSGLIFPGGSRYFTAVWKKANKFVGKKLIAEARFNYKGGRISKKLVVRVPNK</sequence>
<name>A0A1W1DPF6_9ZZZZ</name>
<protein>
    <recommendedName>
        <fullName evidence="2">DUF916 domain-containing protein</fullName>
    </recommendedName>
</protein>